<dbReference type="eggNOG" id="COG4085">
    <property type="taxonomic scope" value="Bacteria"/>
</dbReference>
<evidence type="ECO:0000259" key="2">
    <source>
        <dbReference type="Pfam" id="PF18942"/>
    </source>
</evidence>
<dbReference type="EMBL" id="JRLX01000023">
    <property type="protein sequence ID" value="KGO85373.1"/>
    <property type="molecule type" value="Genomic_DNA"/>
</dbReference>
<evidence type="ECO:0000313" key="3">
    <source>
        <dbReference type="EMBL" id="KGO85373.1"/>
    </source>
</evidence>
<feature type="chain" id="PRO_5001990770" description="DUF5689 domain-containing protein" evidence="1">
    <location>
        <begin position="23"/>
        <end position="487"/>
    </location>
</feature>
<protein>
    <recommendedName>
        <fullName evidence="2">DUF5689 domain-containing protein</fullName>
    </recommendedName>
</protein>
<feature type="domain" description="DUF5689" evidence="2">
    <location>
        <begin position="41"/>
        <end position="282"/>
    </location>
</feature>
<name>A0A0A2M1M2_9FLAO</name>
<dbReference type="STRING" id="1121895.GCA_000378485_01776"/>
<sequence>MKSILIKSLFIGTAALLLTACANDDNYSTPYEECVETGITPNVTVAALTARATTAPRLYTVPAGAPSDYIEGYVTSSDERGSFFKVVTLQTKPTDGSAVKGFSIAIDANGLFGKGFTPGRKVLVKLDSLYYANEYNALKVGALFEDTTVGRIAEGDYAKNIIVGCTKVDEEELVQHMTITQALRDENINKLIELDSVQFTTASFGYSLYDSTAPTAAGNPQTIGGSTNHNLEDKYGRTIIFRTSSFANFAGDKVKQGILKVRGVLTKYRDSYQFLPRYSEDVKVISETGRLVRVVEPIAPGSGGPLGGTAITYSGNFTENFESYALNANTYPKYITDFIGASRYWQVKQFPANTGNKYIEMTSYVGSSSPGVVTRSYFIVPVDFTAANTFTFKKEIRYMAGQSFKVYYATAANYTPGGVIDVNTFTNITSSFTGLTYPATGASESTFTTAGTYSIPAALTGNGFFVLEYAGGGAVTTTIQIDDIVVN</sequence>
<dbReference type="PROSITE" id="PS51257">
    <property type="entry name" value="PROKAR_LIPOPROTEIN"/>
    <property type="match status" value="1"/>
</dbReference>
<dbReference type="InterPro" id="IPR043744">
    <property type="entry name" value="DUF5689"/>
</dbReference>
<proteinExistence type="predicted"/>
<gene>
    <name evidence="3" type="ORF">Q765_16655</name>
</gene>
<dbReference type="Proteomes" id="UP000030152">
    <property type="component" value="Unassembled WGS sequence"/>
</dbReference>
<feature type="signal peptide" evidence="1">
    <location>
        <begin position="1"/>
        <end position="22"/>
    </location>
</feature>
<reference evidence="3 4" key="1">
    <citation type="submission" date="2013-09" db="EMBL/GenBank/DDBJ databases">
        <authorList>
            <person name="Zeng Z."/>
            <person name="Chen C."/>
        </authorList>
    </citation>
    <scope>NUCLEOTIDE SEQUENCE [LARGE SCALE GENOMIC DNA]</scope>
    <source>
        <strain evidence="3 4">WB 3.3-2</strain>
    </source>
</reference>
<dbReference type="AlphaFoldDB" id="A0A0A2M1M2"/>
<dbReference type="RefSeq" id="WP_020212930.1">
    <property type="nucleotide sequence ID" value="NZ_JRLX01000023.1"/>
</dbReference>
<evidence type="ECO:0000256" key="1">
    <source>
        <dbReference type="SAM" id="SignalP"/>
    </source>
</evidence>
<dbReference type="NCBIfam" id="NF038128">
    <property type="entry name" value="choice_anch_J"/>
    <property type="match status" value="1"/>
</dbReference>
<accession>A0A0A2M1M2</accession>
<keyword evidence="4" id="KW-1185">Reference proteome</keyword>
<comment type="caution">
    <text evidence="3">The sequence shown here is derived from an EMBL/GenBank/DDBJ whole genome shotgun (WGS) entry which is preliminary data.</text>
</comment>
<dbReference type="OrthoDB" id="1492759at2"/>
<dbReference type="Pfam" id="PF18942">
    <property type="entry name" value="DUF5689"/>
    <property type="match status" value="1"/>
</dbReference>
<evidence type="ECO:0000313" key="4">
    <source>
        <dbReference type="Proteomes" id="UP000030152"/>
    </source>
</evidence>
<keyword evidence="1" id="KW-0732">Signal</keyword>
<organism evidence="3 4">
    <name type="scientific">Flavobacterium rivuli WB 3.3-2 = DSM 21788</name>
    <dbReference type="NCBI Taxonomy" id="1121895"/>
    <lineage>
        <taxon>Bacteria</taxon>
        <taxon>Pseudomonadati</taxon>
        <taxon>Bacteroidota</taxon>
        <taxon>Flavobacteriia</taxon>
        <taxon>Flavobacteriales</taxon>
        <taxon>Flavobacteriaceae</taxon>
        <taxon>Flavobacterium</taxon>
    </lineage>
</organism>